<dbReference type="HOGENOM" id="CLU_072871_1_0_1"/>
<evidence type="ECO:0000313" key="3">
    <source>
        <dbReference type="Proteomes" id="UP000053257"/>
    </source>
</evidence>
<dbReference type="Proteomes" id="UP000053257">
    <property type="component" value="Unassembled WGS sequence"/>
</dbReference>
<dbReference type="STRING" id="745531.A0A0C3RY65"/>
<reference evidence="2 3" key="1">
    <citation type="journal article" date="2014" name="PLoS Genet.">
        <title>Analysis of the Phlebiopsis gigantea genome, transcriptome and secretome provides insight into its pioneer colonization strategies of wood.</title>
        <authorList>
            <person name="Hori C."/>
            <person name="Ishida T."/>
            <person name="Igarashi K."/>
            <person name="Samejima M."/>
            <person name="Suzuki H."/>
            <person name="Master E."/>
            <person name="Ferreira P."/>
            <person name="Ruiz-Duenas F.J."/>
            <person name="Held B."/>
            <person name="Canessa P."/>
            <person name="Larrondo L.F."/>
            <person name="Schmoll M."/>
            <person name="Druzhinina I.S."/>
            <person name="Kubicek C.P."/>
            <person name="Gaskell J.A."/>
            <person name="Kersten P."/>
            <person name="St John F."/>
            <person name="Glasner J."/>
            <person name="Sabat G."/>
            <person name="Splinter BonDurant S."/>
            <person name="Syed K."/>
            <person name="Yadav J."/>
            <person name="Mgbeahuruike A.C."/>
            <person name="Kovalchuk A."/>
            <person name="Asiegbu F.O."/>
            <person name="Lackner G."/>
            <person name="Hoffmeister D."/>
            <person name="Rencoret J."/>
            <person name="Gutierrez A."/>
            <person name="Sun H."/>
            <person name="Lindquist E."/>
            <person name="Barry K."/>
            <person name="Riley R."/>
            <person name="Grigoriev I.V."/>
            <person name="Henrissat B."/>
            <person name="Kues U."/>
            <person name="Berka R.M."/>
            <person name="Martinez A.T."/>
            <person name="Covert S.F."/>
            <person name="Blanchette R.A."/>
            <person name="Cullen D."/>
        </authorList>
    </citation>
    <scope>NUCLEOTIDE SEQUENCE [LARGE SCALE GENOMIC DNA]</scope>
    <source>
        <strain evidence="2 3">11061_1 CR5-6</strain>
    </source>
</reference>
<protein>
    <recommendedName>
        <fullName evidence="1">DUF6699 domain-containing protein</fullName>
    </recommendedName>
</protein>
<name>A0A0C3RY65_PHLG1</name>
<dbReference type="OrthoDB" id="21474at2759"/>
<dbReference type="InterPro" id="IPR046522">
    <property type="entry name" value="DUF6699"/>
</dbReference>
<keyword evidence="3" id="KW-1185">Reference proteome</keyword>
<dbReference type="Pfam" id="PF20415">
    <property type="entry name" value="DUF6699"/>
    <property type="match status" value="1"/>
</dbReference>
<gene>
    <name evidence="2" type="ORF">PHLGIDRAFT_13524</name>
</gene>
<organism evidence="2 3">
    <name type="scientific">Phlebiopsis gigantea (strain 11061_1 CR5-6)</name>
    <name type="common">White-rot fungus</name>
    <name type="synonym">Peniophora gigantea</name>
    <dbReference type="NCBI Taxonomy" id="745531"/>
    <lineage>
        <taxon>Eukaryota</taxon>
        <taxon>Fungi</taxon>
        <taxon>Dikarya</taxon>
        <taxon>Basidiomycota</taxon>
        <taxon>Agaricomycotina</taxon>
        <taxon>Agaricomycetes</taxon>
        <taxon>Polyporales</taxon>
        <taxon>Phanerochaetaceae</taxon>
        <taxon>Phlebiopsis</taxon>
    </lineage>
</organism>
<evidence type="ECO:0000313" key="2">
    <source>
        <dbReference type="EMBL" id="KIP06976.1"/>
    </source>
</evidence>
<sequence>MPVQQAIRPNTIAPPMDAKGKAIEIDLRRSDYKEGKGLQACTGYSLLAKPVKDIQLVCREFPWVIQIKGEWVTCGLVWKSVHRALRMPITDTDWGFIVRDGNRRLTVEKAMKKRLAEDPKDVAVPLRVDYLGDKAVFKGLEKDDEFVEKFLMPGRDKWNTWVIRLGQK</sequence>
<dbReference type="EMBL" id="KN840506">
    <property type="protein sequence ID" value="KIP06976.1"/>
    <property type="molecule type" value="Genomic_DNA"/>
</dbReference>
<accession>A0A0C3RY65</accession>
<feature type="domain" description="DUF6699" evidence="1">
    <location>
        <begin position="48"/>
        <end position="144"/>
    </location>
</feature>
<proteinExistence type="predicted"/>
<evidence type="ECO:0000259" key="1">
    <source>
        <dbReference type="Pfam" id="PF20415"/>
    </source>
</evidence>
<dbReference type="AlphaFoldDB" id="A0A0C3RY65"/>